<organism evidence="2 3">
    <name type="scientific">Candidatus Brocadia sinica JPN1</name>
    <dbReference type="NCBI Taxonomy" id="1197129"/>
    <lineage>
        <taxon>Bacteria</taxon>
        <taxon>Pseudomonadati</taxon>
        <taxon>Planctomycetota</taxon>
        <taxon>Candidatus Brocadiia</taxon>
        <taxon>Candidatus Brocadiales</taxon>
        <taxon>Candidatus Brocadiaceae</taxon>
        <taxon>Candidatus Brocadia</taxon>
    </lineage>
</organism>
<evidence type="ECO:0000313" key="3">
    <source>
        <dbReference type="Proteomes" id="UP000032309"/>
    </source>
</evidence>
<evidence type="ECO:0000313" key="2">
    <source>
        <dbReference type="EMBL" id="GAN35313.1"/>
    </source>
</evidence>
<evidence type="ECO:0000259" key="1">
    <source>
        <dbReference type="SMART" id="SM00746"/>
    </source>
</evidence>
<proteinExistence type="predicted"/>
<dbReference type="Pfam" id="PF04945">
    <property type="entry name" value="YHS"/>
    <property type="match status" value="1"/>
</dbReference>
<dbReference type="SUPFAM" id="SSF47240">
    <property type="entry name" value="Ferritin-like"/>
    <property type="match status" value="1"/>
</dbReference>
<dbReference type="InterPro" id="IPR009078">
    <property type="entry name" value="Ferritin-like_SF"/>
</dbReference>
<dbReference type="SMART" id="SM00746">
    <property type="entry name" value="TRASH"/>
    <property type="match status" value="1"/>
</dbReference>
<sequence length="102" mass="11512">MNSILRTALVITCVVGFHNMFIGKTLWACAGCNEVGEYPVQKKTNGKSEKAETVKDPVCGMEVSDIKKAPREEYNGKVYYFCAEHCKKIFKKDPGSYRKEKP</sequence>
<dbReference type="InterPro" id="IPR007029">
    <property type="entry name" value="YHS_dom"/>
</dbReference>
<comment type="caution">
    <text evidence="2">The sequence shown here is derived from an EMBL/GenBank/DDBJ whole genome shotgun (WGS) entry which is preliminary data.</text>
</comment>
<dbReference type="RefSeq" id="WP_052565464.1">
    <property type="nucleotide sequence ID" value="NZ_BAFN01000001.1"/>
</dbReference>
<dbReference type="InterPro" id="IPR012348">
    <property type="entry name" value="RNR-like"/>
</dbReference>
<reference evidence="3" key="1">
    <citation type="journal article" date="2015" name="Genome Announc.">
        <title>Draft Genome Sequence of an Anaerobic Ammonium-Oxidizing Bacterium, "Candidatus Brocadia sinica".</title>
        <authorList>
            <person name="Oshiki M."/>
            <person name="Shinyako-Hata K."/>
            <person name="Satoh H."/>
            <person name="Okabe S."/>
        </authorList>
    </citation>
    <scope>NUCLEOTIDE SEQUENCE [LARGE SCALE GENOMIC DNA]</scope>
    <source>
        <strain evidence="3">JPN1</strain>
    </source>
</reference>
<keyword evidence="3" id="KW-1185">Reference proteome</keyword>
<dbReference type="Gene3D" id="1.10.620.20">
    <property type="entry name" value="Ribonucleotide Reductase, subunit A"/>
    <property type="match status" value="1"/>
</dbReference>
<gene>
    <name evidence="2" type="ORF">BROSI_A3862</name>
</gene>
<name>A0ABQ0K322_9BACT</name>
<feature type="domain" description="TRASH" evidence="1">
    <location>
        <begin position="56"/>
        <end position="94"/>
    </location>
</feature>
<dbReference type="EMBL" id="BAFN01000001">
    <property type="protein sequence ID" value="GAN35313.1"/>
    <property type="molecule type" value="Genomic_DNA"/>
</dbReference>
<protein>
    <recommendedName>
        <fullName evidence="1">TRASH domain-containing protein</fullName>
    </recommendedName>
</protein>
<accession>A0ABQ0K322</accession>
<dbReference type="InterPro" id="IPR011017">
    <property type="entry name" value="TRASH_dom"/>
</dbReference>
<dbReference type="Proteomes" id="UP000032309">
    <property type="component" value="Unassembled WGS sequence"/>
</dbReference>